<gene>
    <name evidence="3" type="ORF">GSOID_T00000479001</name>
</gene>
<name>E4WRU9_OIKDI</name>
<protein>
    <submittedName>
        <fullName evidence="3">Uncharacterized protein</fullName>
    </submittedName>
</protein>
<dbReference type="EMBL" id="FN653015">
    <property type="protein sequence ID" value="CBY20481.1"/>
    <property type="molecule type" value="Genomic_DNA"/>
</dbReference>
<keyword evidence="1" id="KW-0175">Coiled coil</keyword>
<dbReference type="OrthoDB" id="10325672at2759"/>
<accession>E4WRU9</accession>
<feature type="compositionally biased region" description="Basic residues" evidence="2">
    <location>
        <begin position="351"/>
        <end position="366"/>
    </location>
</feature>
<dbReference type="AlphaFoldDB" id="E4WRU9"/>
<dbReference type="InParanoid" id="E4WRU9"/>
<evidence type="ECO:0000256" key="2">
    <source>
        <dbReference type="SAM" id="MobiDB-lite"/>
    </source>
</evidence>
<dbReference type="Proteomes" id="UP000001307">
    <property type="component" value="Unassembled WGS sequence"/>
</dbReference>
<sequence length="407" mass="45805">MFLNDDDFEEFSCSVDECKMHSVDLAGNLHEIEGSIHIGEASTPYTNAAYVISLGSEKIYLCDCSIQKLPVRGLYIFQEPRWNRLFRIELVGLDELQIDNFEEILEKFAMSFQKLASRIHKDHSLSSLSLSPSESTKSSRVFKMGETFSRLRKRCRPALSDAFSNLRKRSKGISQSTENLARLSLSPFRRKKGNPIVRNVAEIPAQNMCRSEILDEIEKLEIESEALREMHDLYRNNPRESVPQTLISSRAQNAKRLAELRSRLSDLDQICKRSSTGTILNSSVDSSINQSVSDPDGLLVSDLPNSPILLAKSFDPMPRTCQGNNTAEPSDISGTSESARNCEKLGTAPRKPGRTRSMRSLQRKMTKSNIQVAQTVSESDLRLEELHSELIEVLNIFDEPSAINFQA</sequence>
<evidence type="ECO:0000256" key="1">
    <source>
        <dbReference type="SAM" id="Coils"/>
    </source>
</evidence>
<feature type="compositionally biased region" description="Polar residues" evidence="2">
    <location>
        <begin position="321"/>
        <end position="339"/>
    </location>
</feature>
<proteinExistence type="predicted"/>
<evidence type="ECO:0000313" key="4">
    <source>
        <dbReference type="Proteomes" id="UP000001307"/>
    </source>
</evidence>
<organism evidence="3">
    <name type="scientific">Oikopleura dioica</name>
    <name type="common">Tunicate</name>
    <dbReference type="NCBI Taxonomy" id="34765"/>
    <lineage>
        <taxon>Eukaryota</taxon>
        <taxon>Metazoa</taxon>
        <taxon>Chordata</taxon>
        <taxon>Tunicata</taxon>
        <taxon>Appendicularia</taxon>
        <taxon>Copelata</taxon>
        <taxon>Oikopleuridae</taxon>
        <taxon>Oikopleura</taxon>
    </lineage>
</organism>
<feature type="region of interest" description="Disordered" evidence="2">
    <location>
        <begin position="321"/>
        <end position="367"/>
    </location>
</feature>
<reference evidence="3" key="1">
    <citation type="journal article" date="2010" name="Science">
        <title>Plasticity of animal genome architecture unmasked by rapid evolution of a pelagic tunicate.</title>
        <authorList>
            <person name="Denoeud F."/>
            <person name="Henriet S."/>
            <person name="Mungpakdee S."/>
            <person name="Aury J.M."/>
            <person name="Da Silva C."/>
            <person name="Brinkmann H."/>
            <person name="Mikhaleva J."/>
            <person name="Olsen L.C."/>
            <person name="Jubin C."/>
            <person name="Canestro C."/>
            <person name="Bouquet J.M."/>
            <person name="Danks G."/>
            <person name="Poulain J."/>
            <person name="Campsteijn C."/>
            <person name="Adamski M."/>
            <person name="Cross I."/>
            <person name="Yadetie F."/>
            <person name="Muffato M."/>
            <person name="Louis A."/>
            <person name="Butcher S."/>
            <person name="Tsagkogeorga G."/>
            <person name="Konrad A."/>
            <person name="Singh S."/>
            <person name="Jensen M.F."/>
            <person name="Cong E.H."/>
            <person name="Eikeseth-Otteraa H."/>
            <person name="Noel B."/>
            <person name="Anthouard V."/>
            <person name="Porcel B.M."/>
            <person name="Kachouri-Lafond R."/>
            <person name="Nishino A."/>
            <person name="Ugolini M."/>
            <person name="Chourrout P."/>
            <person name="Nishida H."/>
            <person name="Aasland R."/>
            <person name="Huzurbazar S."/>
            <person name="Westhof E."/>
            <person name="Delsuc F."/>
            <person name="Lehrach H."/>
            <person name="Reinhardt R."/>
            <person name="Weissenbach J."/>
            <person name="Roy S.W."/>
            <person name="Artiguenave F."/>
            <person name="Postlethwait J.H."/>
            <person name="Manak J.R."/>
            <person name="Thompson E.M."/>
            <person name="Jaillon O."/>
            <person name="Du Pasquier L."/>
            <person name="Boudinot P."/>
            <person name="Liberles D.A."/>
            <person name="Volff J.N."/>
            <person name="Philippe H."/>
            <person name="Lenhard B."/>
            <person name="Roest Crollius H."/>
            <person name="Wincker P."/>
            <person name="Chourrout D."/>
        </authorList>
    </citation>
    <scope>NUCLEOTIDE SEQUENCE [LARGE SCALE GENOMIC DNA]</scope>
</reference>
<keyword evidence="4" id="KW-1185">Reference proteome</keyword>
<feature type="coiled-coil region" evidence="1">
    <location>
        <begin position="210"/>
        <end position="237"/>
    </location>
</feature>
<evidence type="ECO:0000313" key="3">
    <source>
        <dbReference type="EMBL" id="CBY20481.1"/>
    </source>
</evidence>